<dbReference type="Gene3D" id="3.30.70.1290">
    <property type="entry name" value="Transposase IS200-like"/>
    <property type="match status" value="1"/>
</dbReference>
<protein>
    <recommendedName>
        <fullName evidence="3">Transposase IS200-like domain-containing protein</fullName>
    </recommendedName>
</protein>
<accession>A0A9D2GQL7</accession>
<gene>
    <name evidence="1" type="ORF">IAC04_07890</name>
</gene>
<proteinExistence type="predicted"/>
<dbReference type="GO" id="GO:0006313">
    <property type="term" value="P:DNA transposition"/>
    <property type="evidence" value="ECO:0007669"/>
    <property type="project" value="InterPro"/>
</dbReference>
<dbReference type="Proteomes" id="UP000824115">
    <property type="component" value="Unassembled WGS sequence"/>
</dbReference>
<reference evidence="1" key="2">
    <citation type="submission" date="2021-04" db="EMBL/GenBank/DDBJ databases">
        <authorList>
            <person name="Gilroy R."/>
        </authorList>
    </citation>
    <scope>NUCLEOTIDE SEQUENCE</scope>
    <source>
        <strain evidence="1">Gambia16-554</strain>
    </source>
</reference>
<dbReference type="GO" id="GO:0003677">
    <property type="term" value="F:DNA binding"/>
    <property type="evidence" value="ECO:0007669"/>
    <property type="project" value="InterPro"/>
</dbReference>
<reference evidence="1" key="1">
    <citation type="journal article" date="2021" name="PeerJ">
        <title>Extensive microbial diversity within the chicken gut microbiome revealed by metagenomics and culture.</title>
        <authorList>
            <person name="Gilroy R."/>
            <person name="Ravi A."/>
            <person name="Getino M."/>
            <person name="Pursley I."/>
            <person name="Horton D.L."/>
            <person name="Alikhan N.F."/>
            <person name="Baker D."/>
            <person name="Gharbi K."/>
            <person name="Hall N."/>
            <person name="Watson M."/>
            <person name="Adriaenssens E.M."/>
            <person name="Foster-Nyarko E."/>
            <person name="Jarju S."/>
            <person name="Secka A."/>
            <person name="Antonio M."/>
            <person name="Oren A."/>
            <person name="Chaudhuri R.R."/>
            <person name="La Ragione R."/>
            <person name="Hildebrand F."/>
            <person name="Pallen M.J."/>
        </authorList>
    </citation>
    <scope>NUCLEOTIDE SEQUENCE</scope>
    <source>
        <strain evidence="1">Gambia16-554</strain>
    </source>
</reference>
<evidence type="ECO:0008006" key="3">
    <source>
        <dbReference type="Google" id="ProtNLM"/>
    </source>
</evidence>
<organism evidence="1 2">
    <name type="scientific">Candidatus Coprenecus stercoravium</name>
    <dbReference type="NCBI Taxonomy" id="2840735"/>
    <lineage>
        <taxon>Bacteria</taxon>
        <taxon>Pseudomonadati</taxon>
        <taxon>Bacteroidota</taxon>
        <taxon>Bacteroidia</taxon>
        <taxon>Bacteroidales</taxon>
        <taxon>Rikenellaceae</taxon>
        <taxon>Rikenellaceae incertae sedis</taxon>
        <taxon>Candidatus Coprenecus</taxon>
    </lineage>
</organism>
<dbReference type="EMBL" id="DXAW01000134">
    <property type="protein sequence ID" value="HIZ86396.1"/>
    <property type="molecule type" value="Genomic_DNA"/>
</dbReference>
<comment type="caution">
    <text evidence="1">The sequence shown here is derived from an EMBL/GenBank/DDBJ whole genome shotgun (WGS) entry which is preliminary data.</text>
</comment>
<dbReference type="SUPFAM" id="SSF143422">
    <property type="entry name" value="Transposase IS200-like"/>
    <property type="match status" value="1"/>
</dbReference>
<evidence type="ECO:0000313" key="2">
    <source>
        <dbReference type="Proteomes" id="UP000824115"/>
    </source>
</evidence>
<dbReference type="InterPro" id="IPR036515">
    <property type="entry name" value="Transposase_17_sf"/>
</dbReference>
<name>A0A9D2GQL7_9BACT</name>
<dbReference type="PANTHER" id="PTHR34322:SF2">
    <property type="entry name" value="TRANSPOSASE IS200-LIKE DOMAIN-CONTAINING PROTEIN"/>
    <property type="match status" value="1"/>
</dbReference>
<dbReference type="PANTHER" id="PTHR34322">
    <property type="entry name" value="TRANSPOSASE, Y1_TNP DOMAIN-CONTAINING"/>
    <property type="match status" value="1"/>
</dbReference>
<evidence type="ECO:0000313" key="1">
    <source>
        <dbReference type="EMBL" id="HIZ86396.1"/>
    </source>
</evidence>
<dbReference type="GO" id="GO:0004803">
    <property type="term" value="F:transposase activity"/>
    <property type="evidence" value="ECO:0007669"/>
    <property type="project" value="InterPro"/>
</dbReference>
<dbReference type="AlphaFoldDB" id="A0A9D2GQL7"/>
<sequence length="281" mass="32088">MEKSYWHICTDGLMREIIFKDVKDYIFGMNGVPALSLSYDVTVMAFCLMSNHVHFVVYGFEKDCRAFIVAYKKRLSLIADVGMAGICVKQIDTDDYLLRVIGYVLRNPVGAGIRVMPQFYRWSSAQLYFNKDREADGITVEDVGSKEMRNILRSHYQLPSDYIVTADGMVDPSCYVDYQTVERLFGHVGRMLYFLSRNDDMEMELTENHLSKSSYSDEELAVSVRVICCEKFGCDSPDGLSVESRYSLASILRKRYGLGPKQLARLTGTDLQLLRSVLLKK</sequence>